<protein>
    <submittedName>
        <fullName evidence="1">Uncharacterized protein</fullName>
    </submittedName>
</protein>
<accession>A0A1A8JJK2</accession>
<reference evidence="1" key="2">
    <citation type="submission" date="2016-06" db="EMBL/GenBank/DDBJ databases">
        <title>The genome of a short-lived fish provides insights into sex chromosome evolution and the genetic control of aging.</title>
        <authorList>
            <person name="Reichwald K."/>
            <person name="Felder M."/>
            <person name="Petzold A."/>
            <person name="Koch P."/>
            <person name="Groth M."/>
            <person name="Platzer M."/>
        </authorList>
    </citation>
    <scope>NUCLEOTIDE SEQUENCE</scope>
    <source>
        <tissue evidence="1">Brain</tissue>
    </source>
</reference>
<proteinExistence type="predicted"/>
<evidence type="ECO:0000313" key="1">
    <source>
        <dbReference type="EMBL" id="SBR20108.1"/>
    </source>
</evidence>
<sequence length="88" mass="9539">HQQGVTCSYSFCNISDGNFLTFRSHMPRICSNVTNANALLYTASSVLNKSAPLQWISVTNPTKPTSATKLSDQGHFELVGQGHESPVV</sequence>
<reference evidence="1" key="1">
    <citation type="submission" date="2016-05" db="EMBL/GenBank/DDBJ databases">
        <authorList>
            <person name="Lavstsen T."/>
            <person name="Jespersen J.S."/>
        </authorList>
    </citation>
    <scope>NUCLEOTIDE SEQUENCE</scope>
    <source>
        <tissue evidence="1">Brain</tissue>
    </source>
</reference>
<feature type="non-terminal residue" evidence="1">
    <location>
        <position position="88"/>
    </location>
</feature>
<name>A0A1A8JJK2_NOTKU</name>
<feature type="non-terminal residue" evidence="1">
    <location>
        <position position="1"/>
    </location>
</feature>
<dbReference type="AlphaFoldDB" id="A0A1A8JJK2"/>
<gene>
    <name evidence="1" type="primary">Nfu_g_1_004840</name>
</gene>
<dbReference type="EMBL" id="HAEE01000092">
    <property type="protein sequence ID" value="SBR20108.1"/>
    <property type="molecule type" value="Transcribed_RNA"/>
</dbReference>
<organism evidence="1">
    <name type="scientific">Nothobranchius kuhntae</name>
    <name type="common">Beira killifish</name>
    <dbReference type="NCBI Taxonomy" id="321403"/>
    <lineage>
        <taxon>Eukaryota</taxon>
        <taxon>Metazoa</taxon>
        <taxon>Chordata</taxon>
        <taxon>Craniata</taxon>
        <taxon>Vertebrata</taxon>
        <taxon>Euteleostomi</taxon>
        <taxon>Actinopterygii</taxon>
        <taxon>Neopterygii</taxon>
        <taxon>Teleostei</taxon>
        <taxon>Neoteleostei</taxon>
        <taxon>Acanthomorphata</taxon>
        <taxon>Ovalentaria</taxon>
        <taxon>Atherinomorphae</taxon>
        <taxon>Cyprinodontiformes</taxon>
        <taxon>Nothobranchiidae</taxon>
        <taxon>Nothobranchius</taxon>
    </lineage>
</organism>